<dbReference type="GO" id="GO:0005198">
    <property type="term" value="F:structural molecule activity"/>
    <property type="evidence" value="ECO:0007669"/>
    <property type="project" value="InterPro"/>
</dbReference>
<dbReference type="Pfam" id="PF00669">
    <property type="entry name" value="Flagellin_N"/>
    <property type="match status" value="1"/>
</dbReference>
<sequence>MINLSTGAFYERSTSQIGTLRAKAESLQQQIGTGERLERSSDDPVAAARLRMLARNERISTVDTRNSELAEADLTLTDETLGSIADVVVRVRELAVQAASSTLSDAQRSVIGTEVASLRDNLVLLANSRNISGHALLGGQASGAAYADNGNGIEFVGSGALTPVEIGEGQSVMPGLTGPEVFEFDTANGATDLFAVLGNFAAALSAGGDAAAQASSAVLSDLDAGLEKVTTAQTVIGSRLNWVDLMSERREINSERVADERTQVGGADIAVAMSRLQETLTVLEASQASFVRLANLSLFSMLR</sequence>
<dbReference type="InterPro" id="IPR001492">
    <property type="entry name" value="Flagellin"/>
</dbReference>
<keyword evidence="7" id="KW-1185">Reference proteome</keyword>
<evidence type="ECO:0000313" key="7">
    <source>
        <dbReference type="Proteomes" id="UP000290057"/>
    </source>
</evidence>
<evidence type="ECO:0000256" key="2">
    <source>
        <dbReference type="ARBA" id="ARBA00004613"/>
    </source>
</evidence>
<dbReference type="GO" id="GO:0005576">
    <property type="term" value="C:extracellular region"/>
    <property type="evidence" value="ECO:0007669"/>
    <property type="project" value="UniProtKB-SubCell"/>
</dbReference>
<dbReference type="Gene3D" id="1.20.1330.10">
    <property type="entry name" value="f41 fragment of flagellin, N-terminal domain"/>
    <property type="match status" value="1"/>
</dbReference>
<evidence type="ECO:0000313" key="6">
    <source>
        <dbReference type="EMBL" id="BBI21658.1"/>
    </source>
</evidence>
<comment type="subcellular location">
    <subcellularLocation>
        <location evidence="1">Bacterial flagellum</location>
    </subcellularLocation>
    <subcellularLocation>
        <location evidence="2">Secreted</location>
    </subcellularLocation>
</comment>
<dbReference type="SUPFAM" id="SSF64518">
    <property type="entry name" value="Phase 1 flagellin"/>
    <property type="match status" value="1"/>
</dbReference>
<dbReference type="EMBL" id="AP019389">
    <property type="protein sequence ID" value="BBI21658.1"/>
    <property type="molecule type" value="Genomic_DNA"/>
</dbReference>
<keyword evidence="4" id="KW-0975">Bacterial flagellum</keyword>
<feature type="domain" description="Flagellin N-terminal" evidence="5">
    <location>
        <begin position="15"/>
        <end position="140"/>
    </location>
</feature>
<keyword evidence="6" id="KW-0969">Cilium</keyword>
<keyword evidence="6" id="KW-0966">Cell projection</keyword>
<proteinExistence type="inferred from homology"/>
<reference evidence="6 7" key="1">
    <citation type="submission" date="2019-01" db="EMBL/GenBank/DDBJ databases">
        <title>Complete genome sequence of Erythrobacter flavus KJ5.</title>
        <authorList>
            <person name="Kanesaki Y."/>
            <person name="Brotosudarmo T."/>
            <person name="Moriuchi R."/>
            <person name="Awai K."/>
        </authorList>
    </citation>
    <scope>NUCLEOTIDE SEQUENCE [LARGE SCALE GENOMIC DNA]</scope>
    <source>
        <strain evidence="6 7">KJ5</strain>
    </source>
</reference>
<dbReference type="Proteomes" id="UP000290057">
    <property type="component" value="Chromosome"/>
</dbReference>
<evidence type="ECO:0000256" key="3">
    <source>
        <dbReference type="ARBA" id="ARBA00005709"/>
    </source>
</evidence>
<dbReference type="GO" id="GO:0009288">
    <property type="term" value="C:bacterial-type flagellum"/>
    <property type="evidence" value="ECO:0007669"/>
    <property type="project" value="UniProtKB-SubCell"/>
</dbReference>
<keyword evidence="6" id="KW-0282">Flagellum</keyword>
<evidence type="ECO:0000259" key="5">
    <source>
        <dbReference type="Pfam" id="PF00669"/>
    </source>
</evidence>
<organism evidence="6 7">
    <name type="scientific">Qipengyuania flava</name>
    <dbReference type="NCBI Taxonomy" id="192812"/>
    <lineage>
        <taxon>Bacteria</taxon>
        <taxon>Pseudomonadati</taxon>
        <taxon>Pseudomonadota</taxon>
        <taxon>Alphaproteobacteria</taxon>
        <taxon>Sphingomonadales</taxon>
        <taxon>Erythrobacteraceae</taxon>
        <taxon>Qipengyuania</taxon>
    </lineage>
</organism>
<evidence type="ECO:0000256" key="1">
    <source>
        <dbReference type="ARBA" id="ARBA00004365"/>
    </source>
</evidence>
<name>A0A3T1CLD2_9SPHN</name>
<protein>
    <submittedName>
        <fullName evidence="6">Flagellar hook-filament junction protein FlgL</fullName>
    </submittedName>
</protein>
<dbReference type="InterPro" id="IPR001029">
    <property type="entry name" value="Flagellin_N"/>
</dbReference>
<accession>A0A3T1CLD2</accession>
<comment type="similarity">
    <text evidence="3">Belongs to the bacterial flagellin family.</text>
</comment>
<dbReference type="PANTHER" id="PTHR42792:SF1">
    <property type="entry name" value="FLAGELLAR HOOK-ASSOCIATED PROTEIN 3"/>
    <property type="match status" value="1"/>
</dbReference>
<gene>
    <name evidence="6" type="primary">flgL</name>
    <name evidence="6" type="ORF">EKJ_25050</name>
</gene>
<dbReference type="PANTHER" id="PTHR42792">
    <property type="entry name" value="FLAGELLIN"/>
    <property type="match status" value="1"/>
</dbReference>
<dbReference type="RefSeq" id="WP_130587080.1">
    <property type="nucleotide sequence ID" value="NZ_AP019389.1"/>
</dbReference>
<dbReference type="AlphaFoldDB" id="A0A3T1CLD2"/>
<evidence type="ECO:0000256" key="4">
    <source>
        <dbReference type="ARBA" id="ARBA00023143"/>
    </source>
</evidence>